<organism evidence="2">
    <name type="scientific">Tupanvirus deep ocean</name>
    <dbReference type="NCBI Taxonomy" id="2126984"/>
    <lineage>
        <taxon>Viruses</taxon>
        <taxon>Varidnaviria</taxon>
        <taxon>Bamfordvirae</taxon>
        <taxon>Nucleocytoviricota</taxon>
        <taxon>Megaviricetes</taxon>
        <taxon>Imitervirales</taxon>
        <taxon>Mimiviridae</taxon>
        <taxon>Megamimivirinae</taxon>
        <taxon>Tupanvirus</taxon>
        <taxon>Tupanvirus altamarinense</taxon>
    </lineage>
</organism>
<dbReference type="GO" id="GO:0004177">
    <property type="term" value="F:aminopeptidase activity"/>
    <property type="evidence" value="ECO:0007669"/>
    <property type="project" value="TreeGrafter"/>
</dbReference>
<proteinExistence type="inferred from homology"/>
<dbReference type="Gene3D" id="3.60.70.12">
    <property type="entry name" value="L-amino peptidase D-ALA esterase/amidase"/>
    <property type="match status" value="1"/>
</dbReference>
<dbReference type="KEGG" id="vg:80517657"/>
<dbReference type="EMBL" id="MF405918">
    <property type="protein sequence ID" value="QKU34343.1"/>
    <property type="molecule type" value="Genomic_DNA"/>
</dbReference>
<dbReference type="InterPro" id="IPR005321">
    <property type="entry name" value="Peptidase_S58_DmpA"/>
</dbReference>
<dbReference type="Pfam" id="PF03576">
    <property type="entry name" value="Peptidase_S58"/>
    <property type="match status" value="1"/>
</dbReference>
<accession>A0A6N1NRB4</accession>
<protein>
    <submittedName>
        <fullName evidence="2">Endotype 6-aminohexanoat-oligomer hydrolase</fullName>
    </submittedName>
</protein>
<evidence type="ECO:0000313" key="2">
    <source>
        <dbReference type="EMBL" id="QKU34343.1"/>
    </source>
</evidence>
<name>A0A6N1NRB4_9VIRU</name>
<keyword evidence="2" id="KW-0378">Hydrolase</keyword>
<reference evidence="2" key="1">
    <citation type="submission" date="2017-06" db="EMBL/GenBank/DDBJ databases">
        <authorList>
            <person name="Assis F.L."/>
            <person name="Abrahao J.S."/>
            <person name="Silva L."/>
            <person name="Khalil J.B."/>
            <person name="Rodrigues R."/>
            <person name="Silva L.S."/>
            <person name="Boratto P."/>
            <person name="Andrade M."/>
            <person name="Kroon E.G."/>
            <person name="Ribeiro B."/>
            <person name="Bergier I."/>
            <person name="Seligmann H."/>
            <person name="Ghigo E."/>
            <person name="Colson P."/>
            <person name="Levasseur A."/>
            <person name="Raoult D."/>
            <person name="Scola B.L."/>
        </authorList>
    </citation>
    <scope>NUCLEOTIDE SEQUENCE</scope>
    <source>
        <strain evidence="2">Deep ocean</strain>
    </source>
</reference>
<dbReference type="RefSeq" id="YP_010780966.1">
    <property type="nucleotide sequence ID" value="NC_075038.1"/>
</dbReference>
<dbReference type="GeneID" id="80517657"/>
<dbReference type="PANTHER" id="PTHR36512:SF3">
    <property type="entry name" value="BLR5678 PROTEIN"/>
    <property type="match status" value="1"/>
</dbReference>
<dbReference type="InterPro" id="IPR016117">
    <property type="entry name" value="ArgJ-like_dom_sf"/>
</dbReference>
<sequence length="353" mass="39665">MYIQKYFKYKTKYLELKSKLDMNNKTTNNIDSYTNPNDKSIVITNDNIILQPVPSRSKRKIEFYFPEISIASVQYNEGPTGCTYIRFNVDKVNYYMDSRGGSVTTIGTDNSRYNNSIRGICFAGGSVIGLEAITGCTMEEMKKINYTNHSKCNIVGAMLRSANLDYNYIYPDKNLGRFAVNNLIPYPFNDKNNNNECISNIVYLGQVGVGCMAGDGFYGQGAYFKEYKGIKIFALAGVNALGAIYNDKGELLKNRWVESNEKSPYVSLDGNTTLTTIITDLSLDTAELKQLAVQCHTNMAVNIRPFHTIGDGDVLFSVTLNKINRKYIENFSILEFFDVCSKCTNSAVLNCFD</sequence>
<comment type="similarity">
    <text evidence="1">Belongs to the peptidase S58 family.</text>
</comment>
<reference evidence="2" key="2">
    <citation type="journal article" date="2018" name="Nat. Commun.">
        <title>Tailed giant Tupanvirus possesses the most complete translational apparatus of the known virosphere.</title>
        <authorList>
            <person name="Abrahao J."/>
            <person name="Silva L."/>
            <person name="Silva L.S."/>
            <person name="Khalil J.Y.B."/>
            <person name="Rodrigues R."/>
            <person name="Arantes T."/>
            <person name="Assis F."/>
            <person name="Boratto P."/>
            <person name="Andrade M."/>
            <person name="Kroon E.G."/>
            <person name="Ribeiro B."/>
            <person name="Bergier I."/>
            <person name="Seligmann H."/>
            <person name="Ghigo E."/>
            <person name="Colson P."/>
            <person name="Levasseur A."/>
            <person name="Kroemer G."/>
            <person name="Raoult D."/>
            <person name="La Scola B."/>
        </authorList>
    </citation>
    <scope>NUCLEOTIDE SEQUENCE [LARGE SCALE GENOMIC DNA]</scope>
    <source>
        <strain evidence="2">Deep ocean</strain>
    </source>
</reference>
<evidence type="ECO:0000256" key="1">
    <source>
        <dbReference type="ARBA" id="ARBA00007068"/>
    </source>
</evidence>
<dbReference type="PANTHER" id="PTHR36512">
    <property type="entry name" value="D-AMINOPEPTIDASE"/>
    <property type="match status" value="1"/>
</dbReference>
<dbReference type="SUPFAM" id="SSF56266">
    <property type="entry name" value="DmpA/ArgJ-like"/>
    <property type="match status" value="1"/>
</dbReference>